<proteinExistence type="predicted"/>
<name>A0A6M3KMB7_9ZZZZ</name>
<accession>A0A6M3KMB7</accession>
<protein>
    <submittedName>
        <fullName evidence="1">Uncharacterized protein</fullName>
    </submittedName>
</protein>
<gene>
    <name evidence="1" type="ORF">MM415A00305_0001</name>
</gene>
<dbReference type="EMBL" id="MT142506">
    <property type="protein sequence ID" value="QJA83203.1"/>
    <property type="molecule type" value="Genomic_DNA"/>
</dbReference>
<dbReference type="AlphaFoldDB" id="A0A6M3KMB7"/>
<sequence>MSKWWSRAMLAGDRGESGARERGGKVHLLLWRFDHEATALWTVLAYLVWEQGQRDVIPSARSGSLEDLAKARAEGDGEVLFPLVSVDGVQHSLERAGRKLSRRAVRRVLLRLERAGLLERHSGGVRF</sequence>
<organism evidence="1">
    <name type="scientific">viral metagenome</name>
    <dbReference type="NCBI Taxonomy" id="1070528"/>
    <lineage>
        <taxon>unclassified sequences</taxon>
        <taxon>metagenomes</taxon>
        <taxon>organismal metagenomes</taxon>
    </lineage>
</organism>
<reference evidence="1" key="1">
    <citation type="submission" date="2020-03" db="EMBL/GenBank/DDBJ databases">
        <title>The deep terrestrial virosphere.</title>
        <authorList>
            <person name="Holmfeldt K."/>
            <person name="Nilsson E."/>
            <person name="Simone D."/>
            <person name="Lopez-Fernandez M."/>
            <person name="Wu X."/>
            <person name="de Brujin I."/>
            <person name="Lundin D."/>
            <person name="Andersson A."/>
            <person name="Bertilsson S."/>
            <person name="Dopson M."/>
        </authorList>
    </citation>
    <scope>NUCLEOTIDE SEQUENCE</scope>
    <source>
        <strain evidence="1">MM415A00305</strain>
    </source>
</reference>
<evidence type="ECO:0000313" key="1">
    <source>
        <dbReference type="EMBL" id="QJA83203.1"/>
    </source>
</evidence>